<feature type="non-terminal residue" evidence="2">
    <location>
        <position position="42"/>
    </location>
</feature>
<dbReference type="EMBL" id="HACA01010887">
    <property type="protein sequence ID" value="CDW28248.1"/>
    <property type="molecule type" value="Transcribed_RNA"/>
</dbReference>
<keyword evidence="1" id="KW-0472">Membrane</keyword>
<keyword evidence="1" id="KW-1133">Transmembrane helix</keyword>
<feature type="transmembrane region" description="Helical" evidence="1">
    <location>
        <begin position="6"/>
        <end position="27"/>
    </location>
</feature>
<name>A0A0K2TQF0_LEPSM</name>
<reference evidence="2" key="1">
    <citation type="submission" date="2014-05" db="EMBL/GenBank/DDBJ databases">
        <authorList>
            <person name="Chronopoulou M."/>
        </authorList>
    </citation>
    <scope>NUCLEOTIDE SEQUENCE</scope>
    <source>
        <tissue evidence="2">Whole organism</tissue>
    </source>
</reference>
<protein>
    <submittedName>
        <fullName evidence="2">Uncharacterized protein</fullName>
    </submittedName>
</protein>
<evidence type="ECO:0000313" key="2">
    <source>
        <dbReference type="EMBL" id="CDW28248.1"/>
    </source>
</evidence>
<dbReference type="AlphaFoldDB" id="A0A0K2TQF0"/>
<proteinExistence type="predicted"/>
<evidence type="ECO:0000256" key="1">
    <source>
        <dbReference type="SAM" id="Phobius"/>
    </source>
</evidence>
<accession>A0A0K2TQF0</accession>
<organism evidence="2">
    <name type="scientific">Lepeophtheirus salmonis</name>
    <name type="common">Salmon louse</name>
    <name type="synonym">Caligus salmonis</name>
    <dbReference type="NCBI Taxonomy" id="72036"/>
    <lineage>
        <taxon>Eukaryota</taxon>
        <taxon>Metazoa</taxon>
        <taxon>Ecdysozoa</taxon>
        <taxon>Arthropoda</taxon>
        <taxon>Crustacea</taxon>
        <taxon>Multicrustacea</taxon>
        <taxon>Hexanauplia</taxon>
        <taxon>Copepoda</taxon>
        <taxon>Siphonostomatoida</taxon>
        <taxon>Caligidae</taxon>
        <taxon>Lepeophtheirus</taxon>
    </lineage>
</organism>
<keyword evidence="1" id="KW-0812">Transmembrane</keyword>
<sequence length="42" mass="4836">MIICHFPLSCIQLSHAITFIVLFYCSFEKKLRKGSKFANSRG</sequence>